<reference evidence="2 3" key="1">
    <citation type="submission" date="2016-10" db="EMBL/GenBank/DDBJ databases">
        <authorList>
            <person name="de Groot N.N."/>
        </authorList>
    </citation>
    <scope>NUCLEOTIDE SEQUENCE [LARGE SCALE GENOMIC DNA]</scope>
    <source>
        <strain evidence="2 3">CPCC 202808</strain>
    </source>
</reference>
<dbReference type="RefSeq" id="WP_092889635.1">
    <property type="nucleotide sequence ID" value="NZ_FOOI01000023.1"/>
</dbReference>
<dbReference type="EMBL" id="JACBZA010000001">
    <property type="protein sequence ID" value="NYH86794.1"/>
    <property type="molecule type" value="Genomic_DNA"/>
</dbReference>
<reference evidence="1 4" key="2">
    <citation type="submission" date="2020-07" db="EMBL/GenBank/DDBJ databases">
        <title>Sequencing the genomes of 1000 actinobacteria strains.</title>
        <authorList>
            <person name="Klenk H.-P."/>
        </authorList>
    </citation>
    <scope>NUCLEOTIDE SEQUENCE [LARGE SCALE GENOMIC DNA]</scope>
    <source>
        <strain evidence="1 4">DSM 45117</strain>
    </source>
</reference>
<evidence type="ECO:0000313" key="2">
    <source>
        <dbReference type="EMBL" id="SFH59329.1"/>
    </source>
</evidence>
<gene>
    <name evidence="1" type="ORF">FHR37_005645</name>
    <name evidence="2" type="ORF">SAMN05421678_12328</name>
</gene>
<protein>
    <submittedName>
        <fullName evidence="2">Uncharacterized protein</fullName>
    </submittedName>
</protein>
<dbReference type="STRING" id="504797.SAMN05421678_12328"/>
<evidence type="ECO:0000313" key="1">
    <source>
        <dbReference type="EMBL" id="NYH86794.1"/>
    </source>
</evidence>
<accession>A0A1I3BBJ6</accession>
<sequence>MELIVGAVILLAGILIGRFLPGLGRPRQSALAEVKPLCGCGHASSFHEERGRCHALNEVARWDGGRWAGIESVPCNCRKYTGPEPLPAFYAPELTE</sequence>
<name>A0A1I3BBJ6_9ACTN</name>
<dbReference type="Proteomes" id="UP000533017">
    <property type="component" value="Unassembled WGS sequence"/>
</dbReference>
<proteinExistence type="predicted"/>
<dbReference type="Proteomes" id="UP000199052">
    <property type="component" value="Unassembled WGS sequence"/>
</dbReference>
<organism evidence="2 3">
    <name type="scientific">Actinopolymorpha cephalotaxi</name>
    <dbReference type="NCBI Taxonomy" id="504797"/>
    <lineage>
        <taxon>Bacteria</taxon>
        <taxon>Bacillati</taxon>
        <taxon>Actinomycetota</taxon>
        <taxon>Actinomycetes</taxon>
        <taxon>Propionibacteriales</taxon>
        <taxon>Actinopolymorphaceae</taxon>
        <taxon>Actinopolymorpha</taxon>
    </lineage>
</organism>
<dbReference type="EMBL" id="FOOI01000023">
    <property type="protein sequence ID" value="SFH59329.1"/>
    <property type="molecule type" value="Genomic_DNA"/>
</dbReference>
<dbReference type="OrthoDB" id="4554014at2"/>
<dbReference type="AlphaFoldDB" id="A0A1I3BBJ6"/>
<evidence type="ECO:0000313" key="3">
    <source>
        <dbReference type="Proteomes" id="UP000199052"/>
    </source>
</evidence>
<evidence type="ECO:0000313" key="4">
    <source>
        <dbReference type="Proteomes" id="UP000533017"/>
    </source>
</evidence>
<keyword evidence="4" id="KW-1185">Reference proteome</keyword>